<proteinExistence type="predicted"/>
<dbReference type="Proteomes" id="UP000023152">
    <property type="component" value="Unassembled WGS sequence"/>
</dbReference>
<keyword evidence="1" id="KW-0812">Transmembrane</keyword>
<evidence type="ECO:0000313" key="2">
    <source>
        <dbReference type="EMBL" id="ETO24706.1"/>
    </source>
</evidence>
<feature type="transmembrane region" description="Helical" evidence="1">
    <location>
        <begin position="12"/>
        <end position="36"/>
    </location>
</feature>
<feature type="transmembrane region" description="Helical" evidence="1">
    <location>
        <begin position="42"/>
        <end position="66"/>
    </location>
</feature>
<comment type="caution">
    <text evidence="2">The sequence shown here is derived from an EMBL/GenBank/DDBJ whole genome shotgun (WGS) entry which is preliminary data.</text>
</comment>
<dbReference type="EMBL" id="ASPP01009028">
    <property type="protein sequence ID" value="ETO24706.1"/>
    <property type="molecule type" value="Genomic_DNA"/>
</dbReference>
<gene>
    <name evidence="2" type="ORF">RFI_12452</name>
</gene>
<evidence type="ECO:0000313" key="3">
    <source>
        <dbReference type="Proteomes" id="UP000023152"/>
    </source>
</evidence>
<dbReference type="AlphaFoldDB" id="X6NFE5"/>
<keyword evidence="3" id="KW-1185">Reference proteome</keyword>
<name>X6NFE5_RETFI</name>
<keyword evidence="1" id="KW-0472">Membrane</keyword>
<keyword evidence="1" id="KW-1133">Transmembrane helix</keyword>
<protein>
    <submittedName>
        <fullName evidence="2">Uncharacterized protein</fullName>
    </submittedName>
</protein>
<accession>X6NFE5</accession>
<reference evidence="2 3" key="1">
    <citation type="journal article" date="2013" name="Curr. Biol.">
        <title>The Genome of the Foraminiferan Reticulomyxa filosa.</title>
        <authorList>
            <person name="Glockner G."/>
            <person name="Hulsmann N."/>
            <person name="Schleicher M."/>
            <person name="Noegel A.A."/>
            <person name="Eichinger L."/>
            <person name="Gallinger C."/>
            <person name="Pawlowski J."/>
            <person name="Sierra R."/>
            <person name="Euteneuer U."/>
            <person name="Pillet L."/>
            <person name="Moustafa A."/>
            <person name="Platzer M."/>
            <person name="Groth M."/>
            <person name="Szafranski K."/>
            <person name="Schliwa M."/>
        </authorList>
    </citation>
    <scope>NUCLEOTIDE SEQUENCE [LARGE SCALE GENOMIC DNA]</scope>
</reference>
<evidence type="ECO:0000256" key="1">
    <source>
        <dbReference type="SAM" id="Phobius"/>
    </source>
</evidence>
<organism evidence="2 3">
    <name type="scientific">Reticulomyxa filosa</name>
    <dbReference type="NCBI Taxonomy" id="46433"/>
    <lineage>
        <taxon>Eukaryota</taxon>
        <taxon>Sar</taxon>
        <taxon>Rhizaria</taxon>
        <taxon>Retaria</taxon>
        <taxon>Foraminifera</taxon>
        <taxon>Monothalamids</taxon>
        <taxon>Reticulomyxidae</taxon>
        <taxon>Reticulomyxa</taxon>
    </lineage>
</organism>
<sequence length="135" mass="15847">MSLKTYSIDYLGIIEVSAFFLVNCLFLFVCLCFVFSYRNFEFVFFFLLVLFILYVFGLKTISLNLAKYLFDHKSNIMYIGLFLSSKKKQTTIKIKYSTKIEHKNLALHVTSTNKTTTYKTFKKTKKDDVAVIYTL</sequence>